<evidence type="ECO:0000256" key="7">
    <source>
        <dbReference type="PROSITE-ProRule" id="PRU00221"/>
    </source>
</evidence>
<feature type="repeat" description="WD" evidence="7">
    <location>
        <begin position="215"/>
        <end position="248"/>
    </location>
</feature>
<dbReference type="InterPro" id="IPR015943">
    <property type="entry name" value="WD40/YVTN_repeat-like_dom_sf"/>
</dbReference>
<dbReference type="GO" id="GO:0030488">
    <property type="term" value="P:tRNA methylation"/>
    <property type="evidence" value="ECO:0007669"/>
    <property type="project" value="TreeGrafter"/>
</dbReference>
<keyword evidence="2" id="KW-0963">Cytoplasm</keyword>
<dbReference type="GO" id="GO:0005737">
    <property type="term" value="C:cytoplasm"/>
    <property type="evidence" value="ECO:0007669"/>
    <property type="project" value="UniProtKB-SubCell"/>
</dbReference>
<name>A0AAV8FYJ5_9POAL</name>
<sequence>MEAEREAEEWRMSGGPYVGEISALCLLPLPSSDSDSDSDSDSNSILLAAGMGSEVLLYHLPSGHLLSSFPVFHGGVRVHGIVASSFSGKLLSVFGEASLKLFALTSSSSSHYCLDLVHRFPLFDHWVLHACFLQDDHHPLLLAVGLSDNSVALWDVPSRSLLARVYSPDRCLLYSMRLSGHSIPSLRVASGTILNQILVWKLDPQHFTPVKLARLDGHQGSIFALAWSHDASKLMSASDDRSARIWDLTARCQTEGLPMHSQFTLYGHHARIWDCYLSDSVIITAGEDCTCRLWGVDGSEIMVLKEHFGRGIWRCLYEPSLSLVITAGFDSAIKINAISSKGKGGFTTAISDLTHLSDVFTISAPKTMKQLSLMDSKSEYVRCLQFTEQNTLYVSTNNGFLYHVNISDPKYAKWTQLVQADEKIAIICMDVTKSGIVALGDGKGHVTIVKVTDGGEVGAKVDLSFTWLAEKERQLLGVFWCKSLRSSHLFTGDPRGVLKLWYIEDNFKFNRHGFIRKVPLIATFESCFGARIMCIDASPKEEILVAGDNKGNLTIFPFPERFRMYDSSDSTEEKIPLVDRFRGAHGISSVTSVYIRESDVGDVEIRTTGGDGCICLFKCRKSDPKMEFIGMKQVKELGTVQSVHSEFHCGEASVINSLAIGFMSADFVIWDLINESKVLQIPCGGWRRPYSYYLGAIAREQNCFAYLKGQEIHVHRIWVSVCEKQVFPQVLHMQFHGREIHTLSFIPLEKLKQKGTPCVLVATGCEDGTVRLTRYLLIERRWSDSKLLGEHVGGSAVRSICITPKVHPFRYHLNGSQSDSDINHEYSLLISVGSKQVLTCWVLNEGNDRTSFEWFSSHIPPRINTSDKEEKHVENDWRYMAVTAFILRSSFARMSVCFIVVACSDASLILRALLLPSRLWFDVATLGQQMSPVLALQYILVGGNDVSTNEDRYIIISGATDGSITFWDLTRFINNFMQLIAEIQPQTLIDCQTRPKTGRGSCGGRKWRSLANYSSKNSNQEEEPALQNKNSNDLPEVQPLLVSDCVHQSGVNCLHVVSSDEGCFLLVTGGDDQALHCSTFRLEGPVTNGDIKIRVLSEDKIASAHSSAVKGIWTDGTWVFSAGLDQRVRCWKLNQFGKLAEHGHLIISVPEPETLDAVLSDRENKRYQIAVAGRGMQMVEFSCTI</sequence>
<dbReference type="AlphaFoldDB" id="A0AAV8FYJ5"/>
<keyword evidence="3 7" id="KW-0853">WD repeat</keyword>
<protein>
    <submittedName>
        <fullName evidence="8">WD repeat-containing protein 6</fullName>
    </submittedName>
</protein>
<evidence type="ECO:0000313" key="8">
    <source>
        <dbReference type="EMBL" id="KAJ4796171.1"/>
    </source>
</evidence>
<accession>A0AAV8FYJ5</accession>
<dbReference type="InterPro" id="IPR001680">
    <property type="entry name" value="WD40_rpt"/>
</dbReference>
<dbReference type="SMART" id="SM00320">
    <property type="entry name" value="WD40"/>
    <property type="match status" value="11"/>
</dbReference>
<dbReference type="PANTHER" id="PTHR14344:SF3">
    <property type="entry name" value="WD REPEAT-CONTAINING PROTEIN 6"/>
    <property type="match status" value="1"/>
</dbReference>
<keyword evidence="4" id="KW-0819">tRNA processing</keyword>
<dbReference type="Pfam" id="PF00400">
    <property type="entry name" value="WD40"/>
    <property type="match status" value="3"/>
</dbReference>
<dbReference type="PROSITE" id="PS50082">
    <property type="entry name" value="WD_REPEATS_2"/>
    <property type="match status" value="2"/>
</dbReference>
<gene>
    <name evidence="8" type="ORF">LUZ62_047417</name>
</gene>
<evidence type="ECO:0000256" key="1">
    <source>
        <dbReference type="ARBA" id="ARBA00004496"/>
    </source>
</evidence>
<evidence type="ECO:0000256" key="5">
    <source>
        <dbReference type="ARBA" id="ARBA00022737"/>
    </source>
</evidence>
<comment type="caution">
    <text evidence="8">The sequence shown here is derived from an EMBL/GenBank/DDBJ whole genome shotgun (WGS) entry which is preliminary data.</text>
</comment>
<keyword evidence="5" id="KW-0677">Repeat</keyword>
<comment type="subcellular location">
    <subcellularLocation>
        <location evidence="1">Cytoplasm</location>
    </subcellularLocation>
</comment>
<feature type="repeat" description="WD" evidence="7">
    <location>
        <begin position="946"/>
        <end position="969"/>
    </location>
</feature>
<reference evidence="8" key="1">
    <citation type="submission" date="2022-08" db="EMBL/GenBank/DDBJ databases">
        <authorList>
            <person name="Marques A."/>
        </authorList>
    </citation>
    <scope>NUCLEOTIDE SEQUENCE</scope>
    <source>
        <strain evidence="8">RhyPub2mFocal</strain>
        <tissue evidence="8">Leaves</tissue>
    </source>
</reference>
<dbReference type="PROSITE" id="PS00678">
    <property type="entry name" value="WD_REPEATS_1"/>
    <property type="match status" value="1"/>
</dbReference>
<evidence type="ECO:0000256" key="6">
    <source>
        <dbReference type="ARBA" id="ARBA00038255"/>
    </source>
</evidence>
<evidence type="ECO:0000256" key="4">
    <source>
        <dbReference type="ARBA" id="ARBA00022694"/>
    </source>
</evidence>
<dbReference type="SUPFAM" id="SSF50978">
    <property type="entry name" value="WD40 repeat-like"/>
    <property type="match status" value="3"/>
</dbReference>
<dbReference type="EMBL" id="JAMFTS010000002">
    <property type="protein sequence ID" value="KAJ4796171.1"/>
    <property type="molecule type" value="Genomic_DNA"/>
</dbReference>
<dbReference type="InterPro" id="IPR019775">
    <property type="entry name" value="WD40_repeat_CS"/>
</dbReference>
<proteinExistence type="inferred from homology"/>
<evidence type="ECO:0000313" key="9">
    <source>
        <dbReference type="Proteomes" id="UP001140206"/>
    </source>
</evidence>
<dbReference type="PROSITE" id="PS50294">
    <property type="entry name" value="WD_REPEATS_REGION"/>
    <property type="match status" value="1"/>
</dbReference>
<evidence type="ECO:0000256" key="3">
    <source>
        <dbReference type="ARBA" id="ARBA00022574"/>
    </source>
</evidence>
<dbReference type="InterPro" id="IPR051973">
    <property type="entry name" value="tRNA_Anticodon_Mtase-Reg"/>
</dbReference>
<organism evidence="8 9">
    <name type="scientific">Rhynchospora pubera</name>
    <dbReference type="NCBI Taxonomy" id="906938"/>
    <lineage>
        <taxon>Eukaryota</taxon>
        <taxon>Viridiplantae</taxon>
        <taxon>Streptophyta</taxon>
        <taxon>Embryophyta</taxon>
        <taxon>Tracheophyta</taxon>
        <taxon>Spermatophyta</taxon>
        <taxon>Magnoliopsida</taxon>
        <taxon>Liliopsida</taxon>
        <taxon>Poales</taxon>
        <taxon>Cyperaceae</taxon>
        <taxon>Cyperoideae</taxon>
        <taxon>Rhynchosporeae</taxon>
        <taxon>Rhynchospora</taxon>
    </lineage>
</organism>
<dbReference type="Gene3D" id="2.130.10.10">
    <property type="entry name" value="YVTN repeat-like/Quinoprotein amine dehydrogenase"/>
    <property type="match status" value="4"/>
</dbReference>
<dbReference type="PANTHER" id="PTHR14344">
    <property type="entry name" value="WD REPEAT PROTEIN"/>
    <property type="match status" value="1"/>
</dbReference>
<dbReference type="InterPro" id="IPR036322">
    <property type="entry name" value="WD40_repeat_dom_sf"/>
</dbReference>
<dbReference type="Proteomes" id="UP001140206">
    <property type="component" value="Chromosome 2"/>
</dbReference>
<keyword evidence="9" id="KW-1185">Reference proteome</keyword>
<comment type="similarity">
    <text evidence="6">Belongs to the WD repeat WDR6 family.</text>
</comment>
<evidence type="ECO:0000256" key="2">
    <source>
        <dbReference type="ARBA" id="ARBA00022490"/>
    </source>
</evidence>